<feature type="transmembrane region" description="Helical" evidence="1">
    <location>
        <begin position="100"/>
        <end position="124"/>
    </location>
</feature>
<dbReference type="EMBL" id="CP017147">
    <property type="protein sequence ID" value="AOO83519.1"/>
    <property type="molecule type" value="Genomic_DNA"/>
</dbReference>
<keyword evidence="3" id="KW-1185">Reference proteome</keyword>
<dbReference type="STRING" id="1526658.BHK69_26505"/>
<keyword evidence="1" id="KW-0472">Membrane</keyword>
<keyword evidence="1" id="KW-0812">Transmembrane</keyword>
<organism evidence="2 3">
    <name type="scientific">Bosea vaviloviae</name>
    <dbReference type="NCBI Taxonomy" id="1526658"/>
    <lineage>
        <taxon>Bacteria</taxon>
        <taxon>Pseudomonadati</taxon>
        <taxon>Pseudomonadota</taxon>
        <taxon>Alphaproteobacteria</taxon>
        <taxon>Hyphomicrobiales</taxon>
        <taxon>Boseaceae</taxon>
        <taxon>Bosea</taxon>
    </lineage>
</organism>
<protein>
    <recommendedName>
        <fullName evidence="4">Transmembrane protein</fullName>
    </recommendedName>
</protein>
<dbReference type="AlphaFoldDB" id="A0A1D7U849"/>
<feature type="transmembrane region" description="Helical" evidence="1">
    <location>
        <begin position="41"/>
        <end position="61"/>
    </location>
</feature>
<proteinExistence type="predicted"/>
<gene>
    <name evidence="2" type="ORF">BHK69_26505</name>
</gene>
<name>A0A1D7U849_9HYPH</name>
<sequence>MVMLRFFPFMVLAVLVYAVVIAVMGQPLGREVLGFGLPSGVRFSLTVSELLLFVATIVLFFEVMNAASAKTNSILNHGLSMLVFLACFIAFLLLPAFGTGTFLIITLMCLVDVIAGYSISILTARRDMTFGAQE</sequence>
<dbReference type="Proteomes" id="UP000094969">
    <property type="component" value="Chromosome"/>
</dbReference>
<evidence type="ECO:0000313" key="3">
    <source>
        <dbReference type="Proteomes" id="UP000094969"/>
    </source>
</evidence>
<dbReference type="KEGG" id="bvv:BHK69_26505"/>
<evidence type="ECO:0000256" key="1">
    <source>
        <dbReference type="SAM" id="Phobius"/>
    </source>
</evidence>
<evidence type="ECO:0000313" key="2">
    <source>
        <dbReference type="EMBL" id="AOO83519.1"/>
    </source>
</evidence>
<accession>A0A1D7U849</accession>
<feature type="transmembrane region" description="Helical" evidence="1">
    <location>
        <begin position="73"/>
        <end position="94"/>
    </location>
</feature>
<evidence type="ECO:0008006" key="4">
    <source>
        <dbReference type="Google" id="ProtNLM"/>
    </source>
</evidence>
<keyword evidence="1" id="KW-1133">Transmembrane helix</keyword>
<reference evidence="2 3" key="1">
    <citation type="journal article" date="2015" name="Antonie Van Leeuwenhoek">
        <title>Bosea vaviloviae sp. nov., a new species of slow-growing rhizobia isolated from nodules of the relict species Vavilovia formosa (Stev.) Fed.</title>
        <authorList>
            <person name="Safronova V.I."/>
            <person name="Kuznetsova I.G."/>
            <person name="Sazanova A.L."/>
            <person name="Kimeklis A.K."/>
            <person name="Belimov A.A."/>
            <person name="Andronov E.E."/>
            <person name="Pinaev A.G."/>
            <person name="Chizhevskaya E.P."/>
            <person name="Pukhaev A.R."/>
            <person name="Popov K.P."/>
            <person name="Willems A."/>
            <person name="Tikhonovich I.A."/>
        </authorList>
    </citation>
    <scope>NUCLEOTIDE SEQUENCE [LARGE SCALE GENOMIC DNA]</scope>
    <source>
        <strain evidence="2 3">Vaf18</strain>
    </source>
</reference>